<reference evidence="3" key="1">
    <citation type="journal article" date="2013" name="Nat. Genet.">
        <title>The draft genomes of soft-shell turtle and green sea turtle yield insights into the development and evolution of the turtle-specific body plan.</title>
        <authorList>
            <person name="Wang Z."/>
            <person name="Pascual-Anaya J."/>
            <person name="Zadissa A."/>
            <person name="Li W."/>
            <person name="Niimura Y."/>
            <person name="Huang Z."/>
            <person name="Li C."/>
            <person name="White S."/>
            <person name="Xiong Z."/>
            <person name="Fang D."/>
            <person name="Wang B."/>
            <person name="Ming Y."/>
            <person name="Chen Y."/>
            <person name="Zheng Y."/>
            <person name="Kuraku S."/>
            <person name="Pignatelli M."/>
            <person name="Herrero J."/>
            <person name="Beal K."/>
            <person name="Nozawa M."/>
            <person name="Li Q."/>
            <person name="Wang J."/>
            <person name="Zhang H."/>
            <person name="Yu L."/>
            <person name="Shigenobu S."/>
            <person name="Wang J."/>
            <person name="Liu J."/>
            <person name="Flicek P."/>
            <person name="Searle S."/>
            <person name="Wang J."/>
            <person name="Kuratani S."/>
            <person name="Yin Y."/>
            <person name="Aken B."/>
            <person name="Zhang G."/>
            <person name="Irie N."/>
        </authorList>
    </citation>
    <scope>NUCLEOTIDE SEQUENCE [LARGE SCALE GENOMIC DNA]</scope>
</reference>
<proteinExistence type="predicted"/>
<organism evidence="2 3">
    <name type="scientific">Chelonia mydas</name>
    <name type="common">Green sea-turtle</name>
    <name type="synonym">Chelonia agassizi</name>
    <dbReference type="NCBI Taxonomy" id="8469"/>
    <lineage>
        <taxon>Eukaryota</taxon>
        <taxon>Metazoa</taxon>
        <taxon>Chordata</taxon>
        <taxon>Craniata</taxon>
        <taxon>Vertebrata</taxon>
        <taxon>Euteleostomi</taxon>
        <taxon>Archelosauria</taxon>
        <taxon>Testudinata</taxon>
        <taxon>Testudines</taxon>
        <taxon>Cryptodira</taxon>
        <taxon>Durocryptodira</taxon>
        <taxon>Americhelydia</taxon>
        <taxon>Chelonioidea</taxon>
        <taxon>Cheloniidae</taxon>
        <taxon>Chelonia</taxon>
    </lineage>
</organism>
<evidence type="ECO:0000313" key="2">
    <source>
        <dbReference type="EMBL" id="EMP35665.1"/>
    </source>
</evidence>
<dbReference type="Proteomes" id="UP000031443">
    <property type="component" value="Unassembled WGS sequence"/>
</dbReference>
<dbReference type="AlphaFoldDB" id="M7BJ10"/>
<feature type="region of interest" description="Disordered" evidence="1">
    <location>
        <begin position="22"/>
        <end position="133"/>
    </location>
</feature>
<sequence>MRRGESKLVRYSMAYRQEPVHCAGPDWLPQAGDLKGPGSLQRPEHRSPAAATLGLWQPGSGSDLKGPGLPFKALPEPWHRGGDLKGPELCCSSGGQSPGPFKSPQAPGPLNLDLNAPPLPVEATPPLRTLAYR</sequence>
<dbReference type="EMBL" id="KB527912">
    <property type="protein sequence ID" value="EMP35665.1"/>
    <property type="molecule type" value="Genomic_DNA"/>
</dbReference>
<accession>M7BJ10</accession>
<protein>
    <submittedName>
        <fullName evidence="2">Uncharacterized protein</fullName>
    </submittedName>
</protein>
<evidence type="ECO:0000313" key="3">
    <source>
        <dbReference type="Proteomes" id="UP000031443"/>
    </source>
</evidence>
<gene>
    <name evidence="2" type="ORF">UY3_07151</name>
</gene>
<evidence type="ECO:0000256" key="1">
    <source>
        <dbReference type="SAM" id="MobiDB-lite"/>
    </source>
</evidence>
<feature type="compositionally biased region" description="Basic and acidic residues" evidence="1">
    <location>
        <begin position="77"/>
        <end position="86"/>
    </location>
</feature>
<keyword evidence="3" id="KW-1185">Reference proteome</keyword>
<name>M7BJ10_CHEMY</name>